<dbReference type="Pfam" id="PF22527">
    <property type="entry name" value="DEXQc_Suv3"/>
    <property type="match status" value="1"/>
</dbReference>
<comment type="subcellular location">
    <subcellularLocation>
        <location evidence="1">Mitochondrion</location>
    </subcellularLocation>
</comment>
<feature type="region of interest" description="Disordered" evidence="10">
    <location>
        <begin position="476"/>
        <end position="499"/>
    </location>
</feature>
<dbReference type="PROSITE" id="PS51194">
    <property type="entry name" value="HELICASE_CTER"/>
    <property type="match status" value="1"/>
</dbReference>
<dbReference type="PANTHER" id="PTHR12131">
    <property type="entry name" value="ATP-DEPENDENT RNA AND DNA HELICASE"/>
    <property type="match status" value="1"/>
</dbReference>
<dbReference type="EC" id="3.6.4.13" evidence="2"/>
<keyword evidence="8" id="KW-0496">Mitochondrion</keyword>
<evidence type="ECO:0000256" key="4">
    <source>
        <dbReference type="ARBA" id="ARBA00022801"/>
    </source>
</evidence>
<reference evidence="12" key="1">
    <citation type="journal article" date="2023" name="BMC Genomics">
        <title>Chromosome-level genome assemblies of Cutaneotrichosporon spp. (Trichosporonales, Basidiomycota) reveal imbalanced evolution between nucleotide sequences and chromosome synteny.</title>
        <authorList>
            <person name="Kobayashi Y."/>
            <person name="Kayamori A."/>
            <person name="Aoki K."/>
            <person name="Shiwa Y."/>
            <person name="Matsutani M."/>
            <person name="Fujita N."/>
            <person name="Sugita T."/>
            <person name="Iwasaki W."/>
            <person name="Tanaka N."/>
            <person name="Takashima M."/>
        </authorList>
    </citation>
    <scope>NUCLEOTIDE SEQUENCE</scope>
    <source>
        <strain evidence="12">HIS016</strain>
    </source>
</reference>
<keyword evidence="5" id="KW-0347">Helicase</keyword>
<keyword evidence="13" id="KW-1185">Reference proteome</keyword>
<dbReference type="InterPro" id="IPR044774">
    <property type="entry name" value="Suv3_DEXQc"/>
</dbReference>
<protein>
    <recommendedName>
        <fullName evidence="2">RNA helicase</fullName>
        <ecNumber evidence="2">3.6.4.13</ecNumber>
    </recommendedName>
</protein>
<dbReference type="InterPro" id="IPR001650">
    <property type="entry name" value="Helicase_C-like"/>
</dbReference>
<dbReference type="Proteomes" id="UP001222932">
    <property type="component" value="Unassembled WGS sequence"/>
</dbReference>
<evidence type="ECO:0000256" key="9">
    <source>
        <dbReference type="ARBA" id="ARBA00047984"/>
    </source>
</evidence>
<organism evidence="12 13">
    <name type="scientific">Cutaneotrichosporon spelunceum</name>
    <dbReference type="NCBI Taxonomy" id="1672016"/>
    <lineage>
        <taxon>Eukaryota</taxon>
        <taxon>Fungi</taxon>
        <taxon>Dikarya</taxon>
        <taxon>Basidiomycota</taxon>
        <taxon>Agaricomycotina</taxon>
        <taxon>Tremellomycetes</taxon>
        <taxon>Trichosporonales</taxon>
        <taxon>Trichosporonaceae</taxon>
        <taxon>Cutaneotrichosporon</taxon>
    </lineage>
</organism>
<evidence type="ECO:0000256" key="5">
    <source>
        <dbReference type="ARBA" id="ARBA00022806"/>
    </source>
</evidence>
<accession>A0AAD3TMV5</accession>
<dbReference type="InterPro" id="IPR055206">
    <property type="entry name" value="DEXQc_SUV3"/>
</dbReference>
<evidence type="ECO:0000256" key="7">
    <source>
        <dbReference type="ARBA" id="ARBA00022946"/>
    </source>
</evidence>
<dbReference type="Gene3D" id="1.20.272.40">
    <property type="match status" value="1"/>
</dbReference>
<dbReference type="EMBL" id="BTCM01000001">
    <property type="protein sequence ID" value="GMK53831.1"/>
    <property type="molecule type" value="Genomic_DNA"/>
</dbReference>
<dbReference type="InterPro" id="IPR027417">
    <property type="entry name" value="P-loop_NTPase"/>
</dbReference>
<dbReference type="AlphaFoldDB" id="A0AAD3TMV5"/>
<dbReference type="InterPro" id="IPR050699">
    <property type="entry name" value="RNA-DNA_Helicase"/>
</dbReference>
<dbReference type="CDD" id="cd18805">
    <property type="entry name" value="SF2_C_suv3"/>
    <property type="match status" value="1"/>
</dbReference>
<evidence type="ECO:0000256" key="2">
    <source>
        <dbReference type="ARBA" id="ARBA00012552"/>
    </source>
</evidence>
<comment type="caution">
    <text evidence="12">The sequence shown here is derived from an EMBL/GenBank/DDBJ whole genome shotgun (WGS) entry which is preliminary data.</text>
</comment>
<feature type="compositionally biased region" description="Low complexity" evidence="10">
    <location>
        <begin position="24"/>
        <end position="33"/>
    </location>
</feature>
<keyword evidence="4" id="KW-0378">Hydrolase</keyword>
<dbReference type="GO" id="GO:0005524">
    <property type="term" value="F:ATP binding"/>
    <property type="evidence" value="ECO:0007669"/>
    <property type="project" value="UniProtKB-KW"/>
</dbReference>
<dbReference type="FunFam" id="3.40.50.300:FF:000957">
    <property type="entry name" value="ATP-dependent RNA helicase SUV3L, mitochondrial"/>
    <property type="match status" value="1"/>
</dbReference>
<feature type="region of interest" description="Disordered" evidence="10">
    <location>
        <begin position="1"/>
        <end position="61"/>
    </location>
</feature>
<feature type="domain" description="Helicase C-terminal" evidence="11">
    <location>
        <begin position="364"/>
        <end position="537"/>
    </location>
</feature>
<dbReference type="SMART" id="SM00490">
    <property type="entry name" value="HELICc"/>
    <property type="match status" value="1"/>
</dbReference>
<dbReference type="CDD" id="cd17913">
    <property type="entry name" value="DEXQc_Suv3"/>
    <property type="match status" value="1"/>
</dbReference>
<evidence type="ECO:0000256" key="3">
    <source>
        <dbReference type="ARBA" id="ARBA00022741"/>
    </source>
</evidence>
<keyword evidence="3" id="KW-0547">Nucleotide-binding</keyword>
<evidence type="ECO:0000256" key="1">
    <source>
        <dbReference type="ARBA" id="ARBA00004173"/>
    </source>
</evidence>
<dbReference type="InterPro" id="IPR022192">
    <property type="entry name" value="SUV3_C"/>
</dbReference>
<feature type="compositionally biased region" description="Basic and acidic residues" evidence="10">
    <location>
        <begin position="787"/>
        <end position="798"/>
    </location>
</feature>
<dbReference type="GO" id="GO:0000965">
    <property type="term" value="P:mitochondrial RNA 3'-end processing"/>
    <property type="evidence" value="ECO:0007669"/>
    <property type="project" value="TreeGrafter"/>
</dbReference>
<dbReference type="Pfam" id="PF00271">
    <property type="entry name" value="Helicase_C"/>
    <property type="match status" value="1"/>
</dbReference>
<evidence type="ECO:0000313" key="12">
    <source>
        <dbReference type="EMBL" id="GMK53831.1"/>
    </source>
</evidence>
<feature type="region of interest" description="Disordered" evidence="10">
    <location>
        <begin position="780"/>
        <end position="835"/>
    </location>
</feature>
<evidence type="ECO:0000313" key="13">
    <source>
        <dbReference type="Proteomes" id="UP001222932"/>
    </source>
</evidence>
<dbReference type="PANTHER" id="PTHR12131:SF1">
    <property type="entry name" value="ATP-DEPENDENT RNA HELICASE SUPV3L1, MITOCHONDRIAL-RELATED"/>
    <property type="match status" value="1"/>
</dbReference>
<proteinExistence type="predicted"/>
<dbReference type="GO" id="GO:0045025">
    <property type="term" value="C:mitochondrial degradosome"/>
    <property type="evidence" value="ECO:0007669"/>
    <property type="project" value="TreeGrafter"/>
</dbReference>
<reference evidence="12" key="2">
    <citation type="submission" date="2023-06" db="EMBL/GenBank/DDBJ databases">
        <authorList>
            <person name="Kobayashi Y."/>
            <person name="Kayamori A."/>
            <person name="Aoki K."/>
            <person name="Shiwa Y."/>
            <person name="Fujita N."/>
            <person name="Sugita T."/>
            <person name="Iwasaki W."/>
            <person name="Tanaka N."/>
            <person name="Takashima M."/>
        </authorList>
    </citation>
    <scope>NUCLEOTIDE SEQUENCE</scope>
    <source>
        <strain evidence="12">HIS016</strain>
    </source>
</reference>
<evidence type="ECO:0000259" key="11">
    <source>
        <dbReference type="PROSITE" id="PS51194"/>
    </source>
</evidence>
<gene>
    <name evidence="12" type="primary">SUV3</name>
    <name evidence="12" type="ORF">CspeluHIS016_0104170</name>
</gene>
<dbReference type="Pfam" id="PF12513">
    <property type="entry name" value="SUV3_C"/>
    <property type="match status" value="1"/>
</dbReference>
<sequence length="835" mass="92516">MSKRLCFNPRGRSGKPSGGRQGGRRQQQPFGQSNDQNDRGASRYRTQRSAKGRITVPTKLRPGSLPGIISDRLDEWAASQRVKDRLDAFGFHPTDATGLLHNWREKVQKDLELIDKNNDGFLDRMSALGWDAQTLTLAYESGIWSSVFEAAFLRHFLSYAAIEGSEHMRLHTNALLQASDVSDYAESQLNARMVNREFHLHMGPTNSGKTYNALKALAKAPTGVYAGPLRLLAHEVWERLNLGSVGGLDGQPRPCSLVTGEERRIVENGQDMVSCTVEMLPLHGHSSGQPWDVVVIDEIQMLGDTQRGGAWTAALMGANAREIHLCGDETTADLLKAMIGRFKGDTLTVHRYERLTPLSVADDSLMGDWNNVQPADCVVTFSRTNVFAAKKAIESTLGKKCAVVYGALPPETRAEQARDFNEDTGRAEIMVASDAVGMGLNLKIGRIVFESLTKFDGKQEVPLSLSQVKQIAGRAGRFGQQRKGENEDESSTDEVSHPGGVVTTLHEADLPLLRAMMPLALPSVKRAVIEPPVKALAQLAPLLPPHTSFPELVGHFEALSKLPPLTVLASVSHRLPLYEVVNKYRDVLTLSECIQFGVAPVNWRDPKLLSIFERILKSYADEMNVRLELTLSPTALIKTLKTVEETLAALPPLPRHLGVDRHYLVPPITVAAIPLLESLHKALVLYIWLSFRFQLAFPDRDLAAAYKERTEKALESCLERMPGVRQKTRQERRRAVDALSHRNDVDKHGSVKPEIEWVAAELAARNLRRERWGQVESQHMNAKNYLKPKEEREQEHGQGLEGLEDGEMDKGSNFDPAEVMTPLGGETRGPRGPGA</sequence>
<keyword evidence="7" id="KW-0809">Transit peptide</keyword>
<dbReference type="Gene3D" id="3.40.50.300">
    <property type="entry name" value="P-loop containing nucleotide triphosphate hydrolases"/>
    <property type="match status" value="2"/>
</dbReference>
<name>A0AAD3TMV5_9TREE</name>
<comment type="catalytic activity">
    <reaction evidence="9">
        <text>ATP + H2O = ADP + phosphate + H(+)</text>
        <dbReference type="Rhea" id="RHEA:13065"/>
        <dbReference type="ChEBI" id="CHEBI:15377"/>
        <dbReference type="ChEBI" id="CHEBI:15378"/>
        <dbReference type="ChEBI" id="CHEBI:30616"/>
        <dbReference type="ChEBI" id="CHEBI:43474"/>
        <dbReference type="ChEBI" id="CHEBI:456216"/>
        <dbReference type="EC" id="3.6.4.13"/>
    </reaction>
</comment>
<keyword evidence="6" id="KW-0067">ATP-binding</keyword>
<dbReference type="GO" id="GO:0016787">
    <property type="term" value="F:hydrolase activity"/>
    <property type="evidence" value="ECO:0007669"/>
    <property type="project" value="UniProtKB-KW"/>
</dbReference>
<evidence type="ECO:0000256" key="8">
    <source>
        <dbReference type="ARBA" id="ARBA00023128"/>
    </source>
</evidence>
<evidence type="ECO:0000256" key="6">
    <source>
        <dbReference type="ARBA" id="ARBA00022840"/>
    </source>
</evidence>
<dbReference type="SUPFAM" id="SSF52540">
    <property type="entry name" value="P-loop containing nucleoside triphosphate hydrolases"/>
    <property type="match status" value="1"/>
</dbReference>
<dbReference type="GO" id="GO:0003724">
    <property type="term" value="F:RNA helicase activity"/>
    <property type="evidence" value="ECO:0007669"/>
    <property type="project" value="UniProtKB-EC"/>
</dbReference>
<dbReference type="Gene3D" id="1.20.58.1080">
    <property type="match status" value="1"/>
</dbReference>
<evidence type="ECO:0000256" key="10">
    <source>
        <dbReference type="SAM" id="MobiDB-lite"/>
    </source>
</evidence>